<sequence>MKLYGAPVSPFVRKILVLAAEKGLDLELVPIGLGDQNPDFLACSPFRKMPGFTDGDFSISDSTAIATYLDTKYADKNMIPTDAENRARVIWFDEFADTILTSAAGAMFFNRIVSPKFVGKPGDDAAAAKGEADMTPVCAYLEGVIGASGYLVGDALTLADISVAGPFVNAAHAGYTPDAAAYPKLTAYLTNLHARPSFADWIRREKKMLGLD</sequence>
<keyword evidence="2 5" id="KW-0808">Transferase</keyword>
<dbReference type="CDD" id="cd00299">
    <property type="entry name" value="GST_C_family"/>
    <property type="match status" value="1"/>
</dbReference>
<dbReference type="RefSeq" id="WP_160353783.1">
    <property type="nucleotide sequence ID" value="NZ_SDWJ01000002.1"/>
</dbReference>
<protein>
    <recommendedName>
        <fullName evidence="1">glutathione transferase</fullName>
        <ecNumber evidence="1">2.5.1.18</ecNumber>
    </recommendedName>
</protein>
<dbReference type="PROSITE" id="PS50405">
    <property type="entry name" value="GST_CTER"/>
    <property type="match status" value="1"/>
</dbReference>
<reference evidence="5 6" key="1">
    <citation type="submission" date="2019-01" db="EMBL/GenBank/DDBJ databases">
        <title>Sphingorhabdus lacus sp.nov., isolated from an oligotrophic freshwater lake.</title>
        <authorList>
            <person name="Park M."/>
        </authorList>
    </citation>
    <scope>NUCLEOTIDE SEQUENCE [LARGE SCALE GENOMIC DNA]</scope>
    <source>
        <strain evidence="5 6">IMCC26285</strain>
    </source>
</reference>
<keyword evidence="6" id="KW-1185">Reference proteome</keyword>
<dbReference type="Pfam" id="PF13417">
    <property type="entry name" value="GST_N_3"/>
    <property type="match status" value="1"/>
</dbReference>
<dbReference type="InterPro" id="IPR004045">
    <property type="entry name" value="Glutathione_S-Trfase_N"/>
</dbReference>
<dbReference type="SUPFAM" id="SSF47616">
    <property type="entry name" value="GST C-terminal domain-like"/>
    <property type="match status" value="1"/>
</dbReference>
<dbReference type="GO" id="GO:0005737">
    <property type="term" value="C:cytoplasm"/>
    <property type="evidence" value="ECO:0007669"/>
    <property type="project" value="TreeGrafter"/>
</dbReference>
<accession>A0A6I4LW70</accession>
<organism evidence="5 6">
    <name type="scientific">Sphingorhabdus profundilacus</name>
    <dbReference type="NCBI Taxonomy" id="2509718"/>
    <lineage>
        <taxon>Bacteria</taxon>
        <taxon>Pseudomonadati</taxon>
        <taxon>Pseudomonadota</taxon>
        <taxon>Alphaproteobacteria</taxon>
        <taxon>Sphingomonadales</taxon>
        <taxon>Sphingomonadaceae</taxon>
        <taxon>Sphingorhabdus</taxon>
    </lineage>
</organism>
<dbReference type="GO" id="GO:0004364">
    <property type="term" value="F:glutathione transferase activity"/>
    <property type="evidence" value="ECO:0007669"/>
    <property type="project" value="UniProtKB-EC"/>
</dbReference>
<dbReference type="Pfam" id="PF14497">
    <property type="entry name" value="GST_C_3"/>
    <property type="match status" value="1"/>
</dbReference>
<evidence type="ECO:0000259" key="3">
    <source>
        <dbReference type="PROSITE" id="PS50404"/>
    </source>
</evidence>
<dbReference type="InterPro" id="IPR040079">
    <property type="entry name" value="Glutathione_S-Trfase"/>
</dbReference>
<name>A0A6I4LW70_9SPHN</name>
<dbReference type="InterPro" id="IPR010987">
    <property type="entry name" value="Glutathione-S-Trfase_C-like"/>
</dbReference>
<gene>
    <name evidence="5" type="ORF">EUU23_08765</name>
</gene>
<dbReference type="GO" id="GO:0043295">
    <property type="term" value="F:glutathione binding"/>
    <property type="evidence" value="ECO:0007669"/>
    <property type="project" value="TreeGrafter"/>
</dbReference>
<evidence type="ECO:0000256" key="2">
    <source>
        <dbReference type="ARBA" id="ARBA00022679"/>
    </source>
</evidence>
<dbReference type="SUPFAM" id="SSF52833">
    <property type="entry name" value="Thioredoxin-like"/>
    <property type="match status" value="1"/>
</dbReference>
<feature type="domain" description="GST N-terminal" evidence="3">
    <location>
        <begin position="1"/>
        <end position="77"/>
    </location>
</feature>
<dbReference type="EC" id="2.5.1.18" evidence="1"/>
<dbReference type="InterPro" id="IPR036249">
    <property type="entry name" value="Thioredoxin-like_sf"/>
</dbReference>
<comment type="caution">
    <text evidence="5">The sequence shown here is derived from an EMBL/GenBank/DDBJ whole genome shotgun (WGS) entry which is preliminary data.</text>
</comment>
<dbReference type="OrthoDB" id="9782992at2"/>
<dbReference type="AlphaFoldDB" id="A0A6I4LW70"/>
<dbReference type="Gene3D" id="1.20.1050.10">
    <property type="match status" value="1"/>
</dbReference>
<dbReference type="Gene3D" id="3.40.30.10">
    <property type="entry name" value="Glutaredoxin"/>
    <property type="match status" value="1"/>
</dbReference>
<dbReference type="PROSITE" id="PS50404">
    <property type="entry name" value="GST_NTER"/>
    <property type="match status" value="1"/>
</dbReference>
<dbReference type="SFLD" id="SFLDS00019">
    <property type="entry name" value="Glutathione_Transferase_(cytos"/>
    <property type="match status" value="1"/>
</dbReference>
<evidence type="ECO:0000313" key="5">
    <source>
        <dbReference type="EMBL" id="MVZ97797.1"/>
    </source>
</evidence>
<feature type="domain" description="GST C-terminal" evidence="4">
    <location>
        <begin position="82"/>
        <end position="209"/>
    </location>
</feature>
<dbReference type="Proteomes" id="UP000471147">
    <property type="component" value="Unassembled WGS sequence"/>
</dbReference>
<dbReference type="InterPro" id="IPR004046">
    <property type="entry name" value="GST_C"/>
</dbReference>
<dbReference type="SFLD" id="SFLDG00358">
    <property type="entry name" value="Main_(cytGST)"/>
    <property type="match status" value="1"/>
</dbReference>
<dbReference type="EMBL" id="SDWJ01000002">
    <property type="protein sequence ID" value="MVZ97797.1"/>
    <property type="molecule type" value="Genomic_DNA"/>
</dbReference>
<dbReference type="PANTHER" id="PTHR43900:SF3">
    <property type="entry name" value="GLUTATHIONE S-TRANSFERASE RHO"/>
    <property type="match status" value="1"/>
</dbReference>
<evidence type="ECO:0000313" key="6">
    <source>
        <dbReference type="Proteomes" id="UP000471147"/>
    </source>
</evidence>
<proteinExistence type="predicted"/>
<evidence type="ECO:0000259" key="4">
    <source>
        <dbReference type="PROSITE" id="PS50405"/>
    </source>
</evidence>
<evidence type="ECO:0000256" key="1">
    <source>
        <dbReference type="ARBA" id="ARBA00012452"/>
    </source>
</evidence>
<dbReference type="InterPro" id="IPR036282">
    <property type="entry name" value="Glutathione-S-Trfase_C_sf"/>
</dbReference>
<dbReference type="PANTHER" id="PTHR43900">
    <property type="entry name" value="GLUTATHIONE S-TRANSFERASE RHO"/>
    <property type="match status" value="1"/>
</dbReference>
<dbReference type="CDD" id="cd00570">
    <property type="entry name" value="GST_N_family"/>
    <property type="match status" value="1"/>
</dbReference>